<evidence type="ECO:0008006" key="2">
    <source>
        <dbReference type="Google" id="ProtNLM"/>
    </source>
</evidence>
<gene>
    <name evidence="1" type="ORF">AVDCRST_MAG73-414</name>
</gene>
<sequence>MTPPTAFLDTNLVLRHILRDHPGHSPRATALITVGDVRHAPRRLDRGGVGQNLGLTGDRAWRLAV</sequence>
<proteinExistence type="predicted"/>
<protein>
    <recommendedName>
        <fullName evidence="2">PIN domain-containing protein</fullName>
    </recommendedName>
</protein>
<evidence type="ECO:0000313" key="1">
    <source>
        <dbReference type="EMBL" id="CAA9524787.1"/>
    </source>
</evidence>
<reference evidence="1" key="1">
    <citation type="submission" date="2020-02" db="EMBL/GenBank/DDBJ databases">
        <authorList>
            <person name="Meier V. D."/>
        </authorList>
    </citation>
    <scope>NUCLEOTIDE SEQUENCE</scope>
    <source>
        <strain evidence="1">AVDCRST_MAG73</strain>
    </source>
</reference>
<dbReference type="EMBL" id="CADCWE010000025">
    <property type="protein sequence ID" value="CAA9524787.1"/>
    <property type="molecule type" value="Genomic_DNA"/>
</dbReference>
<dbReference type="AlphaFoldDB" id="A0A6J4TIJ9"/>
<organism evidence="1">
    <name type="scientific">uncultured Thermomicrobiales bacterium</name>
    <dbReference type="NCBI Taxonomy" id="1645740"/>
    <lineage>
        <taxon>Bacteria</taxon>
        <taxon>Pseudomonadati</taxon>
        <taxon>Thermomicrobiota</taxon>
        <taxon>Thermomicrobia</taxon>
        <taxon>Thermomicrobiales</taxon>
        <taxon>environmental samples</taxon>
    </lineage>
</organism>
<name>A0A6J4TIJ9_9BACT</name>
<accession>A0A6J4TIJ9</accession>